<keyword evidence="5" id="KW-1185">Reference proteome</keyword>
<evidence type="ECO:0000256" key="3">
    <source>
        <dbReference type="SAM" id="SignalP"/>
    </source>
</evidence>
<evidence type="ECO:0000256" key="1">
    <source>
        <dbReference type="SAM" id="MobiDB-lite"/>
    </source>
</evidence>
<comment type="caution">
    <text evidence="4">The sequence shown here is derived from an EMBL/GenBank/DDBJ whole genome shotgun (WGS) entry which is preliminary data.</text>
</comment>
<dbReference type="AlphaFoldDB" id="A0ABD2G318"/>
<dbReference type="Proteomes" id="UP001619887">
    <property type="component" value="Unassembled WGS sequence"/>
</dbReference>
<feature type="chain" id="PRO_5044884469" evidence="3">
    <location>
        <begin position="25"/>
        <end position="267"/>
    </location>
</feature>
<keyword evidence="2" id="KW-0472">Membrane</keyword>
<feature type="region of interest" description="Disordered" evidence="1">
    <location>
        <begin position="98"/>
        <end position="188"/>
    </location>
</feature>
<protein>
    <submittedName>
        <fullName evidence="4">Uncharacterized protein</fullName>
    </submittedName>
</protein>
<evidence type="ECO:0000313" key="4">
    <source>
        <dbReference type="EMBL" id="KAL3048359.1"/>
    </source>
</evidence>
<reference evidence="4 5" key="1">
    <citation type="journal article" date="2022" name="G3 (Bethesda)">
        <title>Evaluating Illumina-, Nanopore-, and PacBio-based genome assembly strategies with the bald notothen, Trematomus borchgrevinki.</title>
        <authorList>
            <person name="Rayamajhi N."/>
            <person name="Cheng C.C."/>
            <person name="Catchen J.M."/>
        </authorList>
    </citation>
    <scope>NUCLEOTIDE SEQUENCE [LARGE SCALE GENOMIC DNA]</scope>
    <source>
        <strain evidence="4">AGRC-2024</strain>
    </source>
</reference>
<keyword evidence="2" id="KW-0812">Transmembrane</keyword>
<keyword evidence="2" id="KW-1133">Transmembrane helix</keyword>
<name>A0ABD2G318_PAGBO</name>
<evidence type="ECO:0000313" key="5">
    <source>
        <dbReference type="Proteomes" id="UP001619887"/>
    </source>
</evidence>
<accession>A0ABD2G318</accession>
<feature type="compositionally biased region" description="Polar residues" evidence="1">
    <location>
        <begin position="104"/>
        <end position="128"/>
    </location>
</feature>
<feature type="compositionally biased region" description="Low complexity" evidence="1">
    <location>
        <begin position="137"/>
        <end position="153"/>
    </location>
</feature>
<dbReference type="PANTHER" id="PTHR15060:SF0">
    <property type="entry name" value="INTERLEUKIN-15 RECEPTOR SUBUNIT ALPHA"/>
    <property type="match status" value="1"/>
</dbReference>
<sequence length="267" mass="28511">MELDSSSLTCLTVLFLLGAAEVSSLESNTCCPDIPKVPRTKRPEVACFQMNSTFRYACIDGYVRKSGTSNLLKCKQSNGTSFIYTPSTGATFECILDPKRTTAPPKSTTTIDPKRTTAPSKSTATTGPTHVHIPHESTVSSTVTSRSLQTSQSIQPSAPLSAEPTSSSTFSSPSPPGSSQGTVDSMPETKASTLHGTLSTTTEASNNGTITPGMLSSTTPRLVIGCASLVIFCALVGISFFFYKRRSKNEFPQQTDEQIPMKMDPRD</sequence>
<reference evidence="4 5" key="2">
    <citation type="journal article" date="2024" name="G3 (Bethesda)">
        <title>The genome of the cryopelagic Antarctic bald notothen, Trematomus borchgrevinki.</title>
        <authorList>
            <person name="Rayamajhi N."/>
            <person name="Rivera-Colon A.G."/>
            <person name="Minhas B.F."/>
            <person name="Cheng C.C."/>
            <person name="Catchen J.M."/>
        </authorList>
    </citation>
    <scope>NUCLEOTIDE SEQUENCE [LARGE SCALE GENOMIC DNA]</scope>
    <source>
        <strain evidence="4">AGRC-2024</strain>
    </source>
</reference>
<dbReference type="InterPro" id="IPR042372">
    <property type="entry name" value="IL15RA"/>
</dbReference>
<dbReference type="Gene3D" id="2.20.28.230">
    <property type="match status" value="1"/>
</dbReference>
<feature type="signal peptide" evidence="3">
    <location>
        <begin position="1"/>
        <end position="24"/>
    </location>
</feature>
<gene>
    <name evidence="4" type="ORF">OYC64_007016</name>
</gene>
<keyword evidence="3" id="KW-0732">Signal</keyword>
<evidence type="ECO:0000256" key="2">
    <source>
        <dbReference type="SAM" id="Phobius"/>
    </source>
</evidence>
<dbReference type="PANTHER" id="PTHR15060">
    <property type="entry name" value="INTERLEUKIN-15 RECEPTOR SUBUNIT ALPHA"/>
    <property type="match status" value="1"/>
</dbReference>
<feature type="transmembrane region" description="Helical" evidence="2">
    <location>
        <begin position="222"/>
        <end position="243"/>
    </location>
</feature>
<proteinExistence type="predicted"/>
<dbReference type="EMBL" id="JBIYXZ010002083">
    <property type="protein sequence ID" value="KAL3048359.1"/>
    <property type="molecule type" value="Genomic_DNA"/>
</dbReference>
<organism evidence="4 5">
    <name type="scientific">Pagothenia borchgrevinki</name>
    <name type="common">Bald rockcod</name>
    <name type="synonym">Trematomus borchgrevinki</name>
    <dbReference type="NCBI Taxonomy" id="8213"/>
    <lineage>
        <taxon>Eukaryota</taxon>
        <taxon>Metazoa</taxon>
        <taxon>Chordata</taxon>
        <taxon>Craniata</taxon>
        <taxon>Vertebrata</taxon>
        <taxon>Euteleostomi</taxon>
        <taxon>Actinopterygii</taxon>
        <taxon>Neopterygii</taxon>
        <taxon>Teleostei</taxon>
        <taxon>Neoteleostei</taxon>
        <taxon>Acanthomorphata</taxon>
        <taxon>Eupercaria</taxon>
        <taxon>Perciformes</taxon>
        <taxon>Notothenioidei</taxon>
        <taxon>Nototheniidae</taxon>
        <taxon>Pagothenia</taxon>
    </lineage>
</organism>